<organism evidence="1 2">
    <name type="scientific">Salinispira pacifica</name>
    <dbReference type="NCBI Taxonomy" id="1307761"/>
    <lineage>
        <taxon>Bacteria</taxon>
        <taxon>Pseudomonadati</taxon>
        <taxon>Spirochaetota</taxon>
        <taxon>Spirochaetia</taxon>
        <taxon>Spirochaetales</taxon>
        <taxon>Spirochaetaceae</taxon>
        <taxon>Salinispira</taxon>
    </lineage>
</organism>
<dbReference type="RefSeq" id="WP_024267886.1">
    <property type="nucleotide sequence ID" value="NC_023035.1"/>
</dbReference>
<dbReference type="Proteomes" id="UP000018680">
    <property type="component" value="Chromosome"/>
</dbReference>
<sequence length="107" mass="11937">MHTPLNSGYETAPPGIFAAFSATRWDEMEKKDLEKYLQQAIIDDPQVSRDSSSNISIDFRPDEGNGGGIHLIGKVKDQAELQRAGEIVKVNTRDEVQIHNELKVSEN</sequence>
<protein>
    <recommendedName>
        <fullName evidence="3">BON domain-containing protein</fullName>
    </recommendedName>
</protein>
<evidence type="ECO:0000313" key="1">
    <source>
        <dbReference type="EMBL" id="AHC14966.1"/>
    </source>
</evidence>
<accession>V5WIH5</accession>
<keyword evidence="2" id="KW-1185">Reference proteome</keyword>
<reference evidence="1 2" key="1">
    <citation type="journal article" date="2015" name="Stand. Genomic Sci.">
        <title>Complete genome sequence and description of Salinispira pacifica gen. nov., sp. nov., a novel spirochaete isolated form a hypersaline microbial mat.</title>
        <authorList>
            <person name="Ben Hania W."/>
            <person name="Joseph M."/>
            <person name="Schumann P."/>
            <person name="Bunk B."/>
            <person name="Fiebig A."/>
            <person name="Sproer C."/>
            <person name="Klenk H.P."/>
            <person name="Fardeau M.L."/>
            <person name="Spring S."/>
        </authorList>
    </citation>
    <scope>NUCLEOTIDE SEQUENCE [LARGE SCALE GENOMIC DNA]</scope>
    <source>
        <strain evidence="1 2">L21-RPul-D2</strain>
    </source>
</reference>
<gene>
    <name evidence="1" type="ORF">L21SP2_1577</name>
</gene>
<dbReference type="AlphaFoldDB" id="V5WIH5"/>
<name>V5WIH5_9SPIO</name>
<dbReference type="HOGENOM" id="CLU_2208215_0_0_12"/>
<evidence type="ECO:0000313" key="2">
    <source>
        <dbReference type="Proteomes" id="UP000018680"/>
    </source>
</evidence>
<evidence type="ECO:0008006" key="3">
    <source>
        <dbReference type="Google" id="ProtNLM"/>
    </source>
</evidence>
<proteinExistence type="predicted"/>
<dbReference type="KEGG" id="slr:L21SP2_1577"/>
<dbReference type="EMBL" id="CP006939">
    <property type="protein sequence ID" value="AHC14966.1"/>
    <property type="molecule type" value="Genomic_DNA"/>
</dbReference>